<organism evidence="2 3">
    <name type="scientific">Pseudodesulfovibrio aespoeensis (strain ATCC 700646 / DSM 10631 / Aspo-2)</name>
    <name type="common">Desulfovibrio aespoeensis</name>
    <dbReference type="NCBI Taxonomy" id="643562"/>
    <lineage>
        <taxon>Bacteria</taxon>
        <taxon>Pseudomonadati</taxon>
        <taxon>Thermodesulfobacteriota</taxon>
        <taxon>Desulfovibrionia</taxon>
        <taxon>Desulfovibrionales</taxon>
        <taxon>Desulfovibrionaceae</taxon>
    </lineage>
</organism>
<dbReference type="OrthoDB" id="9813321at2"/>
<dbReference type="SMART" id="SM00834">
    <property type="entry name" value="CxxC_CXXC_SSSS"/>
    <property type="match status" value="1"/>
</dbReference>
<name>E6VQX8_PSEA9</name>
<reference evidence="2 3" key="2">
    <citation type="journal article" date="2014" name="Genome Announc.">
        <title>Complete Genome Sequence of the Subsurface, Mesophilic Sulfate-Reducing Bacterium Desulfovibrio aespoeensis Aspo-2.</title>
        <authorList>
            <person name="Pedersen K."/>
            <person name="Bengtsson A."/>
            <person name="Edlund J."/>
            <person name="Rabe L."/>
            <person name="Hazen T."/>
            <person name="Chakraborty R."/>
            <person name="Goodwin L."/>
            <person name="Shapiro N."/>
        </authorList>
    </citation>
    <scope>NUCLEOTIDE SEQUENCE [LARGE SCALE GENOMIC DNA]</scope>
    <source>
        <strain evidence="3">ATCC 700646 / DSM 10631 / Aspo-2</strain>
    </source>
</reference>
<sequence>MPIYDIRCDACGYEGEVIVLKSDAPAQCPECASQRTTRIMSPTSSLTGKSASPLPGPGDTGCCGSAPGHSGCAGPGSCCGRNVG</sequence>
<feature type="domain" description="Putative regulatory protein FmdB zinc ribbon" evidence="1">
    <location>
        <begin position="1"/>
        <end position="41"/>
    </location>
</feature>
<dbReference type="Pfam" id="PF09723">
    <property type="entry name" value="Zn_ribbon_8"/>
    <property type="match status" value="1"/>
</dbReference>
<dbReference type="STRING" id="643562.Daes_1949"/>
<dbReference type="EMBL" id="CP002431">
    <property type="protein sequence ID" value="ADU62958.1"/>
    <property type="molecule type" value="Genomic_DNA"/>
</dbReference>
<dbReference type="Proteomes" id="UP000002191">
    <property type="component" value="Chromosome"/>
</dbReference>
<gene>
    <name evidence="2" type="ordered locus">Daes_1949</name>
</gene>
<dbReference type="eggNOG" id="ENOG50331X6">
    <property type="taxonomic scope" value="Bacteria"/>
</dbReference>
<dbReference type="AlphaFoldDB" id="E6VQX8"/>
<dbReference type="NCBIfam" id="TIGR02605">
    <property type="entry name" value="CxxC_CxxC_SSSS"/>
    <property type="match status" value="1"/>
</dbReference>
<reference evidence="3" key="1">
    <citation type="submission" date="2010-12" db="EMBL/GenBank/DDBJ databases">
        <title>Complete sequence of Desulfovibrio aespoeensis Aspo-2.</title>
        <authorList>
            <consortium name="US DOE Joint Genome Institute"/>
            <person name="Lucas S."/>
            <person name="Copeland A."/>
            <person name="Lapidus A."/>
            <person name="Cheng J.-F."/>
            <person name="Goodwin L."/>
            <person name="Pitluck S."/>
            <person name="Chertkov O."/>
            <person name="Misra M."/>
            <person name="Detter J.C."/>
            <person name="Han C."/>
            <person name="Tapia R."/>
            <person name="Land M."/>
            <person name="Hauser L."/>
            <person name="Kyrpides N."/>
            <person name="Ivanova N."/>
            <person name="Ovchinnikova G."/>
            <person name="Pedersen K."/>
            <person name="Jagevall S."/>
            <person name="Hazen T."/>
            <person name="Woyke T."/>
        </authorList>
    </citation>
    <scope>NUCLEOTIDE SEQUENCE [LARGE SCALE GENOMIC DNA]</scope>
    <source>
        <strain evidence="3">ATCC 700646 / DSM 10631 / Aspo-2</strain>
    </source>
</reference>
<evidence type="ECO:0000313" key="3">
    <source>
        <dbReference type="Proteomes" id="UP000002191"/>
    </source>
</evidence>
<dbReference type="HOGENOM" id="CLU_136025_4_0_7"/>
<proteinExistence type="predicted"/>
<protein>
    <submittedName>
        <fullName evidence="2">Regulatory protein, FmdB family</fullName>
    </submittedName>
</protein>
<accession>E6VQX8</accession>
<dbReference type="RefSeq" id="WP_013514871.1">
    <property type="nucleotide sequence ID" value="NC_014844.1"/>
</dbReference>
<dbReference type="InterPro" id="IPR013429">
    <property type="entry name" value="Regulatory_FmdB_Zinc_ribbon"/>
</dbReference>
<dbReference type="KEGG" id="das:Daes_1949"/>
<keyword evidence="3" id="KW-1185">Reference proteome</keyword>
<evidence type="ECO:0000313" key="2">
    <source>
        <dbReference type="EMBL" id="ADU62958.1"/>
    </source>
</evidence>
<evidence type="ECO:0000259" key="1">
    <source>
        <dbReference type="SMART" id="SM00834"/>
    </source>
</evidence>